<name>A0ABV9L6J1_9BACT</name>
<evidence type="ECO:0000256" key="1">
    <source>
        <dbReference type="ARBA" id="ARBA00004561"/>
    </source>
</evidence>
<accession>A0ABV9L6J1</accession>
<keyword evidence="3" id="KW-0732">Signal</keyword>
<evidence type="ECO:0000259" key="5">
    <source>
        <dbReference type="Pfam" id="PF06321"/>
    </source>
</evidence>
<protein>
    <submittedName>
        <fullName evidence="6">Fimbrial protein</fullName>
    </submittedName>
</protein>
<feature type="non-terminal residue" evidence="6">
    <location>
        <position position="132"/>
    </location>
</feature>
<evidence type="ECO:0000256" key="3">
    <source>
        <dbReference type="ARBA" id="ARBA00022729"/>
    </source>
</evidence>
<dbReference type="PROSITE" id="PS51257">
    <property type="entry name" value="PROKAR_LIPOPROTEIN"/>
    <property type="match status" value="1"/>
</dbReference>
<evidence type="ECO:0000313" key="6">
    <source>
        <dbReference type="EMBL" id="MFC4677191.1"/>
    </source>
</evidence>
<dbReference type="RefSeq" id="WP_380002123.1">
    <property type="nucleotide sequence ID" value="NZ_JBHSGN010000214.1"/>
</dbReference>
<comment type="subcellular location">
    <subcellularLocation>
        <location evidence="1">Fimbrium</location>
    </subcellularLocation>
</comment>
<sequence length="132" mass="14602">MKTMESRTLLYIRLCVWLLLLTGCREEDPQNPDAGQSYIYLSVKASSGSINEDAGGEDRVSEVRMMVFDAGGNTVYNGLPDFPAGFASRSRGIKFRPGTYDFYFFANESAYAGFSQALASVTSVSQLQRDPR</sequence>
<keyword evidence="4" id="KW-0281">Fimbrium</keyword>
<feature type="domain" description="Major fimbrial subunit protein N-terminal" evidence="5">
    <location>
        <begin position="41"/>
        <end position="121"/>
    </location>
</feature>
<reference evidence="7" key="1">
    <citation type="journal article" date="2019" name="Int. J. Syst. Evol. Microbiol.">
        <title>The Global Catalogue of Microorganisms (GCM) 10K type strain sequencing project: providing services to taxonomists for standard genome sequencing and annotation.</title>
        <authorList>
            <consortium name="The Broad Institute Genomics Platform"/>
            <consortium name="The Broad Institute Genome Sequencing Center for Infectious Disease"/>
            <person name="Wu L."/>
            <person name="Ma J."/>
        </authorList>
    </citation>
    <scope>NUCLEOTIDE SEQUENCE [LARGE SCALE GENOMIC DNA]</scope>
    <source>
        <strain evidence="7">CCUG 66188</strain>
    </source>
</reference>
<dbReference type="InterPro" id="IPR029141">
    <property type="entry name" value="FimA_N"/>
</dbReference>
<comment type="similarity">
    <text evidence="2">Belongs to the bacteroidetes fimbrillin superfamily. FimA/Mfa1 family.</text>
</comment>
<organism evidence="6 7">
    <name type="scientific">Dysgonomonas termitidis</name>
    <dbReference type="NCBI Taxonomy" id="1516126"/>
    <lineage>
        <taxon>Bacteria</taxon>
        <taxon>Pseudomonadati</taxon>
        <taxon>Bacteroidota</taxon>
        <taxon>Bacteroidia</taxon>
        <taxon>Bacteroidales</taxon>
        <taxon>Dysgonomonadaceae</taxon>
        <taxon>Dysgonomonas</taxon>
    </lineage>
</organism>
<evidence type="ECO:0000313" key="7">
    <source>
        <dbReference type="Proteomes" id="UP001596023"/>
    </source>
</evidence>
<dbReference type="Pfam" id="PF06321">
    <property type="entry name" value="P_gingi_FimA"/>
    <property type="match status" value="1"/>
</dbReference>
<dbReference type="Proteomes" id="UP001596023">
    <property type="component" value="Unassembled WGS sequence"/>
</dbReference>
<comment type="caution">
    <text evidence="6">The sequence shown here is derived from an EMBL/GenBank/DDBJ whole genome shotgun (WGS) entry which is preliminary data.</text>
</comment>
<evidence type="ECO:0000256" key="4">
    <source>
        <dbReference type="ARBA" id="ARBA00023263"/>
    </source>
</evidence>
<proteinExistence type="inferred from homology"/>
<gene>
    <name evidence="6" type="ORF">ACFO6W_26280</name>
</gene>
<dbReference type="EMBL" id="JBHSGN010000214">
    <property type="protein sequence ID" value="MFC4677191.1"/>
    <property type="molecule type" value="Genomic_DNA"/>
</dbReference>
<keyword evidence="7" id="KW-1185">Reference proteome</keyword>
<evidence type="ECO:0000256" key="2">
    <source>
        <dbReference type="ARBA" id="ARBA00006011"/>
    </source>
</evidence>